<evidence type="ECO:0000259" key="2">
    <source>
        <dbReference type="Pfam" id="PF07589"/>
    </source>
</evidence>
<dbReference type="EMBL" id="JAENIK010000002">
    <property type="protein sequence ID" value="MBK1814208.1"/>
    <property type="molecule type" value="Genomic_DNA"/>
</dbReference>
<dbReference type="InterPro" id="IPR013424">
    <property type="entry name" value="Ice-binding_C"/>
</dbReference>
<protein>
    <submittedName>
        <fullName evidence="3">PEP-CTERM sorting domain-containing protein</fullName>
    </submittedName>
</protein>
<name>A0A934V8K4_9BACT</name>
<feature type="chain" id="PRO_5036837088" evidence="1">
    <location>
        <begin position="22"/>
        <end position="266"/>
    </location>
</feature>
<organism evidence="3 4">
    <name type="scientific">Luteolibacter yonseiensis</name>
    <dbReference type="NCBI Taxonomy" id="1144680"/>
    <lineage>
        <taxon>Bacteria</taxon>
        <taxon>Pseudomonadati</taxon>
        <taxon>Verrucomicrobiota</taxon>
        <taxon>Verrucomicrobiia</taxon>
        <taxon>Verrucomicrobiales</taxon>
        <taxon>Verrucomicrobiaceae</taxon>
        <taxon>Luteolibacter</taxon>
    </lineage>
</organism>
<evidence type="ECO:0000256" key="1">
    <source>
        <dbReference type="SAM" id="SignalP"/>
    </source>
</evidence>
<dbReference type="InterPro" id="IPR013320">
    <property type="entry name" value="ConA-like_dom_sf"/>
</dbReference>
<keyword evidence="4" id="KW-1185">Reference proteome</keyword>
<feature type="signal peptide" evidence="1">
    <location>
        <begin position="1"/>
        <end position="21"/>
    </location>
</feature>
<reference evidence="3" key="1">
    <citation type="submission" date="2021-01" db="EMBL/GenBank/DDBJ databases">
        <title>Modified the classification status of verrucomicrobia.</title>
        <authorList>
            <person name="Feng X."/>
        </authorList>
    </citation>
    <scope>NUCLEOTIDE SEQUENCE</scope>
    <source>
        <strain evidence="3">JCM 18052</strain>
    </source>
</reference>
<accession>A0A934V8K4</accession>
<dbReference type="Pfam" id="PF13385">
    <property type="entry name" value="Laminin_G_3"/>
    <property type="match status" value="1"/>
</dbReference>
<evidence type="ECO:0000313" key="4">
    <source>
        <dbReference type="Proteomes" id="UP000600139"/>
    </source>
</evidence>
<dbReference type="RefSeq" id="WP_200349174.1">
    <property type="nucleotide sequence ID" value="NZ_BAABHZ010000005.1"/>
</dbReference>
<dbReference type="Pfam" id="PF07589">
    <property type="entry name" value="PEP-CTERM"/>
    <property type="match status" value="1"/>
</dbReference>
<sequence>MKPIYLLIPAALLPIVPTAHAATLTGLWEFNDSANIGKATVGADLTIQGTAPSHSSSLSDGATSLNGVVTTVVGPANYLIANHGILANGGGSLVNEWTIVFDILSPVASRSSWRTLFQTSTANSNDGDYFIRDNNNTMGTSALGYSSAQLDEAVWNRVVITFNLGTANAEDEIKTYVNGTLFRTSIDQPLEGRYSLDPSILLFADNDGENASLNVGTVAMFDGALSASEVSALGGSLQSVPEPSAALVAGLGVIATAFRRARGRRA</sequence>
<feature type="domain" description="Ice-binding protein C-terminal" evidence="2">
    <location>
        <begin position="239"/>
        <end position="260"/>
    </location>
</feature>
<dbReference type="Proteomes" id="UP000600139">
    <property type="component" value="Unassembled WGS sequence"/>
</dbReference>
<comment type="caution">
    <text evidence="3">The sequence shown here is derived from an EMBL/GenBank/DDBJ whole genome shotgun (WGS) entry which is preliminary data.</text>
</comment>
<dbReference type="AlphaFoldDB" id="A0A934V8K4"/>
<proteinExistence type="predicted"/>
<dbReference type="SUPFAM" id="SSF49899">
    <property type="entry name" value="Concanavalin A-like lectins/glucanases"/>
    <property type="match status" value="1"/>
</dbReference>
<gene>
    <name evidence="3" type="ORF">JIN84_01120</name>
</gene>
<dbReference type="Gene3D" id="2.60.120.200">
    <property type="match status" value="1"/>
</dbReference>
<evidence type="ECO:0000313" key="3">
    <source>
        <dbReference type="EMBL" id="MBK1814208.1"/>
    </source>
</evidence>
<keyword evidence="1" id="KW-0732">Signal</keyword>